<dbReference type="InterPro" id="IPR017871">
    <property type="entry name" value="ABC_transporter-like_CS"/>
</dbReference>
<organism evidence="8 9">
    <name type="scientific">Labedaea rhizosphaerae</name>
    <dbReference type="NCBI Taxonomy" id="598644"/>
    <lineage>
        <taxon>Bacteria</taxon>
        <taxon>Bacillati</taxon>
        <taxon>Actinomycetota</taxon>
        <taxon>Actinomycetes</taxon>
        <taxon>Pseudonocardiales</taxon>
        <taxon>Pseudonocardiaceae</taxon>
        <taxon>Labedaea</taxon>
    </lineage>
</organism>
<comment type="caution">
    <text evidence="8">The sequence shown here is derived from an EMBL/GenBank/DDBJ whole genome shotgun (WGS) entry which is preliminary data.</text>
</comment>
<evidence type="ECO:0000256" key="3">
    <source>
        <dbReference type="ARBA" id="ARBA00022741"/>
    </source>
</evidence>
<dbReference type="Proteomes" id="UP000295444">
    <property type="component" value="Unassembled WGS sequence"/>
</dbReference>
<dbReference type="AlphaFoldDB" id="A0A4R6SFQ8"/>
<keyword evidence="1" id="KW-0813">Transport</keyword>
<dbReference type="InterPro" id="IPR003593">
    <property type="entry name" value="AAA+_ATPase"/>
</dbReference>
<dbReference type="PROSITE" id="PS00211">
    <property type="entry name" value="ABC_TRANSPORTER_1"/>
    <property type="match status" value="1"/>
</dbReference>
<accession>A0A4R6SFQ8</accession>
<keyword evidence="6" id="KW-0472">Membrane</keyword>
<evidence type="ECO:0000256" key="1">
    <source>
        <dbReference type="ARBA" id="ARBA00022448"/>
    </source>
</evidence>
<dbReference type="GO" id="GO:0016887">
    <property type="term" value="F:ATP hydrolysis activity"/>
    <property type="evidence" value="ECO:0007669"/>
    <property type="project" value="InterPro"/>
</dbReference>
<sequence length="265" mass="27420">MLPDSCADPVAELQPIAELRAAGAVRGSVTALAGIDLRIAPGERVAVIGPSGAGKSSLVGLLNGTVAATSGSVTVLGCRFTGAPGAAIRRAQRRIGTVHQRFDLVEQLSVVHNVNAGRLGGWPVWKALLSLVAPRGVAEARAALDRVGIGAKVRQRAGDLSGGEQQRVAIARVLVQRPLLVLADEPVASLDPARGREVIDLLLELSGELGTTLLTCLHDVGMALGSFERVVGLRAGTVVFDRPPSALSDGDIRDLYAFAAPVPHP</sequence>
<dbReference type="RefSeq" id="WP_208115552.1">
    <property type="nucleotide sequence ID" value="NZ_SNXZ01000002.1"/>
</dbReference>
<proteinExistence type="predicted"/>
<keyword evidence="5" id="KW-1278">Translocase</keyword>
<evidence type="ECO:0000313" key="9">
    <source>
        <dbReference type="Proteomes" id="UP000295444"/>
    </source>
</evidence>
<evidence type="ECO:0000313" key="8">
    <source>
        <dbReference type="EMBL" id="TDQ00337.1"/>
    </source>
</evidence>
<evidence type="ECO:0000259" key="7">
    <source>
        <dbReference type="PROSITE" id="PS50893"/>
    </source>
</evidence>
<dbReference type="EMBL" id="SNXZ01000002">
    <property type="protein sequence ID" value="TDQ00337.1"/>
    <property type="molecule type" value="Genomic_DNA"/>
</dbReference>
<dbReference type="Gene3D" id="3.40.50.300">
    <property type="entry name" value="P-loop containing nucleotide triphosphate hydrolases"/>
    <property type="match status" value="1"/>
</dbReference>
<gene>
    <name evidence="8" type="ORF">EV186_102198</name>
</gene>
<feature type="domain" description="ABC transporter" evidence="7">
    <location>
        <begin position="11"/>
        <end position="260"/>
    </location>
</feature>
<dbReference type="InterPro" id="IPR050086">
    <property type="entry name" value="MetN_ABC_transporter-like"/>
</dbReference>
<dbReference type="SMART" id="SM00382">
    <property type="entry name" value="AAA"/>
    <property type="match status" value="1"/>
</dbReference>
<dbReference type="InterPro" id="IPR003439">
    <property type="entry name" value="ABC_transporter-like_ATP-bd"/>
</dbReference>
<dbReference type="GO" id="GO:0005524">
    <property type="term" value="F:ATP binding"/>
    <property type="evidence" value="ECO:0007669"/>
    <property type="project" value="UniProtKB-KW"/>
</dbReference>
<keyword evidence="9" id="KW-1185">Reference proteome</keyword>
<dbReference type="SUPFAM" id="SSF52540">
    <property type="entry name" value="P-loop containing nucleoside triphosphate hydrolases"/>
    <property type="match status" value="1"/>
</dbReference>
<name>A0A4R6SFQ8_LABRH</name>
<keyword evidence="2" id="KW-1003">Cell membrane</keyword>
<evidence type="ECO:0000256" key="2">
    <source>
        <dbReference type="ARBA" id="ARBA00022475"/>
    </source>
</evidence>
<dbReference type="PANTHER" id="PTHR43166:SF6">
    <property type="entry name" value="PHOSPHONATES IMPORT ATP-BINDING PROTEIN PHNC"/>
    <property type="match status" value="1"/>
</dbReference>
<dbReference type="Pfam" id="PF00005">
    <property type="entry name" value="ABC_tran"/>
    <property type="match status" value="1"/>
</dbReference>
<evidence type="ECO:0000256" key="4">
    <source>
        <dbReference type="ARBA" id="ARBA00022840"/>
    </source>
</evidence>
<evidence type="ECO:0000256" key="6">
    <source>
        <dbReference type="ARBA" id="ARBA00023136"/>
    </source>
</evidence>
<keyword evidence="3" id="KW-0547">Nucleotide-binding</keyword>
<reference evidence="8 9" key="1">
    <citation type="submission" date="2019-03" db="EMBL/GenBank/DDBJ databases">
        <title>Genomic Encyclopedia of Type Strains, Phase IV (KMG-IV): sequencing the most valuable type-strain genomes for metagenomic binning, comparative biology and taxonomic classification.</title>
        <authorList>
            <person name="Goeker M."/>
        </authorList>
    </citation>
    <scope>NUCLEOTIDE SEQUENCE [LARGE SCALE GENOMIC DNA]</scope>
    <source>
        <strain evidence="8 9">DSM 45361</strain>
    </source>
</reference>
<evidence type="ECO:0000256" key="5">
    <source>
        <dbReference type="ARBA" id="ARBA00022967"/>
    </source>
</evidence>
<dbReference type="PANTHER" id="PTHR43166">
    <property type="entry name" value="AMINO ACID IMPORT ATP-BINDING PROTEIN"/>
    <property type="match status" value="1"/>
</dbReference>
<protein>
    <submittedName>
        <fullName evidence="8">Phosphonate transport system ATP-binding protein</fullName>
    </submittedName>
</protein>
<keyword evidence="4 8" id="KW-0067">ATP-binding</keyword>
<dbReference type="InterPro" id="IPR027417">
    <property type="entry name" value="P-loop_NTPase"/>
</dbReference>
<dbReference type="PROSITE" id="PS50893">
    <property type="entry name" value="ABC_TRANSPORTER_2"/>
    <property type="match status" value="1"/>
</dbReference>